<comment type="catalytic activity">
    <reaction evidence="13 14">
        <text>heme b + (2E,6E)-farnesyl diphosphate + H2O = Fe(II)-heme o + diphosphate</text>
        <dbReference type="Rhea" id="RHEA:28070"/>
        <dbReference type="ChEBI" id="CHEBI:15377"/>
        <dbReference type="ChEBI" id="CHEBI:33019"/>
        <dbReference type="ChEBI" id="CHEBI:60344"/>
        <dbReference type="ChEBI" id="CHEBI:60530"/>
        <dbReference type="ChEBI" id="CHEBI:175763"/>
        <dbReference type="EC" id="2.5.1.141"/>
    </reaction>
</comment>
<dbReference type="KEGG" id="mmai:sS8_4553"/>
<evidence type="ECO:0000256" key="1">
    <source>
        <dbReference type="ARBA" id="ARBA00004651"/>
    </source>
</evidence>
<protein>
    <recommendedName>
        <fullName evidence="11 14">Protoheme IX farnesyltransferase</fullName>
        <ecNumber evidence="3 14">2.5.1.141</ecNumber>
    </recommendedName>
    <alternativeName>
        <fullName evidence="12 14">Heme B farnesyltransferase</fullName>
    </alternativeName>
    <alternativeName>
        <fullName evidence="10 14">Heme O synthase</fullName>
    </alternativeName>
</protein>
<keyword evidence="7 14" id="KW-1133">Transmembrane helix</keyword>
<proteinExistence type="inferred from homology"/>
<keyword evidence="9 14" id="KW-0472">Membrane</keyword>
<comment type="miscellaneous">
    <text evidence="14">Carbon 2 of the heme B porphyrin ring is defined according to the Fischer nomenclature.</text>
</comment>
<dbReference type="Proteomes" id="UP000266313">
    <property type="component" value="Chromosome"/>
</dbReference>
<evidence type="ECO:0000256" key="3">
    <source>
        <dbReference type="ARBA" id="ARBA00012292"/>
    </source>
</evidence>
<feature type="transmembrane region" description="Helical" evidence="14">
    <location>
        <begin position="216"/>
        <end position="237"/>
    </location>
</feature>
<feature type="transmembrane region" description="Helical" evidence="14">
    <location>
        <begin position="147"/>
        <end position="168"/>
    </location>
</feature>
<dbReference type="CDD" id="cd13957">
    <property type="entry name" value="PT_UbiA_Cox10"/>
    <property type="match status" value="1"/>
</dbReference>
<feature type="transmembrane region" description="Helical" evidence="14">
    <location>
        <begin position="273"/>
        <end position="292"/>
    </location>
</feature>
<evidence type="ECO:0000256" key="4">
    <source>
        <dbReference type="ARBA" id="ARBA00022475"/>
    </source>
</evidence>
<feature type="transmembrane region" description="Helical" evidence="14">
    <location>
        <begin position="93"/>
        <end position="116"/>
    </location>
</feature>
<feature type="transmembrane region" description="Helical" evidence="14">
    <location>
        <begin position="26"/>
        <end position="46"/>
    </location>
</feature>
<keyword evidence="5 14" id="KW-0808">Transferase</keyword>
<evidence type="ECO:0000256" key="6">
    <source>
        <dbReference type="ARBA" id="ARBA00022692"/>
    </source>
</evidence>
<comment type="subcellular location">
    <subcellularLocation>
        <location evidence="1 14">Cell membrane</location>
        <topology evidence="1 14">Multi-pass membrane protein</topology>
    </subcellularLocation>
</comment>
<comment type="function">
    <text evidence="14">Converts heme B (protoheme IX) to heme O by substitution of the vinyl group on carbon 2 of heme B porphyrin ring with a hydroxyethyl farnesyl side group.</text>
</comment>
<feature type="transmembrane region" description="Helical" evidence="14">
    <location>
        <begin position="52"/>
        <end position="72"/>
    </location>
</feature>
<evidence type="ECO:0000256" key="12">
    <source>
        <dbReference type="ARBA" id="ARBA00042475"/>
    </source>
</evidence>
<dbReference type="HAMAP" id="MF_00154">
    <property type="entry name" value="CyoE_CtaB"/>
    <property type="match status" value="1"/>
</dbReference>
<comment type="similarity">
    <text evidence="14">Belongs to the UbiA prenyltransferase family. Protoheme IX farnesyltransferase subfamily.</text>
</comment>
<evidence type="ECO:0000256" key="8">
    <source>
        <dbReference type="ARBA" id="ARBA00023133"/>
    </source>
</evidence>
<dbReference type="NCBIfam" id="NF003349">
    <property type="entry name" value="PRK04375.1-2"/>
    <property type="match status" value="1"/>
</dbReference>
<dbReference type="UniPathway" id="UPA00834">
    <property type="reaction ID" value="UER00712"/>
</dbReference>
<dbReference type="PANTHER" id="PTHR43448">
    <property type="entry name" value="PROTOHEME IX FARNESYLTRANSFERASE, MITOCHONDRIAL"/>
    <property type="match status" value="1"/>
</dbReference>
<keyword evidence="8 14" id="KW-0350">Heme biosynthesis</keyword>
<dbReference type="InterPro" id="IPR000537">
    <property type="entry name" value="UbiA_prenyltransferase"/>
</dbReference>
<dbReference type="EMBL" id="AP017928">
    <property type="protein sequence ID" value="BBA36483.1"/>
    <property type="molecule type" value="Genomic_DNA"/>
</dbReference>
<dbReference type="EC" id="2.5.1.141" evidence="3 14"/>
<evidence type="ECO:0000256" key="13">
    <source>
        <dbReference type="ARBA" id="ARBA00047690"/>
    </source>
</evidence>
<evidence type="ECO:0000256" key="5">
    <source>
        <dbReference type="ARBA" id="ARBA00022679"/>
    </source>
</evidence>
<dbReference type="GO" id="GO:0048034">
    <property type="term" value="P:heme O biosynthetic process"/>
    <property type="evidence" value="ECO:0007669"/>
    <property type="project" value="UniProtKB-UniRule"/>
</dbReference>
<name>A0A250KXT9_9GAMM</name>
<dbReference type="FunFam" id="1.10.357.140:FF:000001">
    <property type="entry name" value="Protoheme IX farnesyltransferase"/>
    <property type="match status" value="1"/>
</dbReference>
<keyword evidence="6 14" id="KW-0812">Transmembrane</keyword>
<evidence type="ECO:0000313" key="15">
    <source>
        <dbReference type="EMBL" id="BBA36483.1"/>
    </source>
</evidence>
<feature type="transmembrane region" description="Helical" evidence="14">
    <location>
        <begin position="243"/>
        <end position="261"/>
    </location>
</feature>
<sequence>MNSTTDIESTNAVSWRTYLALCKLKVVGHIVFTAVIGMFLAVPGMPPLAVSIWASLGIGLAAASAAALNHYLDRRADAEMARTQNRPLPSGHVQPSQVVVFAAVLGVLSMAILILFVNVLTAFLTFLSLIGYAFIYTVYLKRATPQNIVIGGAAGAAPPVLGWCAVTGEVHPYALLLFLLIFTWTPPHFWAYAIAKRDDYAKVNIPMLPVTHGVEVTQLHILLYTILLLIVSLFPYLTGMSGFLYLGAAVGLGVGFLYYAVRLKKEADNKVAMRTFGYSLVYLVGIFSALLIDHYVPLIAGLTR</sequence>
<dbReference type="AlphaFoldDB" id="A0A250KXT9"/>
<evidence type="ECO:0000313" key="16">
    <source>
        <dbReference type="Proteomes" id="UP000266313"/>
    </source>
</evidence>
<reference evidence="15 16" key="1">
    <citation type="submission" date="2016-12" db="EMBL/GenBank/DDBJ databases">
        <title>Genome sequencing of Methylocaldum marinum.</title>
        <authorList>
            <person name="Takeuchi M."/>
            <person name="Kamagata Y."/>
            <person name="Hiraoka S."/>
            <person name="Oshima K."/>
            <person name="Hattori M."/>
            <person name="Iwasaki W."/>
        </authorList>
    </citation>
    <scope>NUCLEOTIDE SEQUENCE [LARGE SCALE GENOMIC DNA]</scope>
    <source>
        <strain evidence="15 16">S8</strain>
    </source>
</reference>
<gene>
    <name evidence="14" type="primary">cyoE</name>
    <name evidence="15" type="ORF">sS8_4553</name>
</gene>
<feature type="transmembrane region" description="Helical" evidence="14">
    <location>
        <begin position="122"/>
        <end position="140"/>
    </location>
</feature>
<dbReference type="Pfam" id="PF01040">
    <property type="entry name" value="UbiA"/>
    <property type="match status" value="1"/>
</dbReference>
<evidence type="ECO:0000256" key="7">
    <source>
        <dbReference type="ARBA" id="ARBA00022989"/>
    </source>
</evidence>
<accession>A0A250KXT9</accession>
<evidence type="ECO:0000256" key="2">
    <source>
        <dbReference type="ARBA" id="ARBA00004919"/>
    </source>
</evidence>
<dbReference type="OrthoDB" id="9814417at2"/>
<dbReference type="RefSeq" id="WP_119631638.1">
    <property type="nucleotide sequence ID" value="NZ_AP017928.1"/>
</dbReference>
<dbReference type="Gene3D" id="1.10.357.140">
    <property type="entry name" value="UbiA prenyltransferase"/>
    <property type="match status" value="1"/>
</dbReference>
<evidence type="ECO:0000256" key="9">
    <source>
        <dbReference type="ARBA" id="ARBA00023136"/>
    </source>
</evidence>
<dbReference type="GO" id="GO:0008495">
    <property type="term" value="F:protoheme IX farnesyltransferase activity"/>
    <property type="evidence" value="ECO:0007669"/>
    <property type="project" value="UniProtKB-UniRule"/>
</dbReference>
<dbReference type="NCBIfam" id="TIGR01473">
    <property type="entry name" value="cyoE_ctaB"/>
    <property type="match status" value="1"/>
</dbReference>
<evidence type="ECO:0000256" key="11">
    <source>
        <dbReference type="ARBA" id="ARBA00040810"/>
    </source>
</evidence>
<keyword evidence="4 14" id="KW-1003">Cell membrane</keyword>
<dbReference type="InterPro" id="IPR044878">
    <property type="entry name" value="UbiA_sf"/>
</dbReference>
<keyword evidence="16" id="KW-1185">Reference proteome</keyword>
<evidence type="ECO:0000256" key="10">
    <source>
        <dbReference type="ARBA" id="ARBA00030253"/>
    </source>
</evidence>
<dbReference type="GO" id="GO:0005886">
    <property type="term" value="C:plasma membrane"/>
    <property type="evidence" value="ECO:0007669"/>
    <property type="project" value="UniProtKB-SubCell"/>
</dbReference>
<comment type="pathway">
    <text evidence="2 14">Porphyrin-containing compound metabolism; heme O biosynthesis; heme O from protoheme: step 1/1.</text>
</comment>
<dbReference type="PANTHER" id="PTHR43448:SF7">
    <property type="entry name" value="4-HYDROXYBENZOATE SOLANESYLTRANSFERASE"/>
    <property type="match status" value="1"/>
</dbReference>
<dbReference type="InterPro" id="IPR006369">
    <property type="entry name" value="Protohaem_IX_farnesylTrfase"/>
</dbReference>
<feature type="transmembrane region" description="Helical" evidence="14">
    <location>
        <begin position="174"/>
        <end position="195"/>
    </location>
</feature>
<evidence type="ECO:0000256" key="14">
    <source>
        <dbReference type="HAMAP-Rule" id="MF_00154"/>
    </source>
</evidence>
<organism evidence="15 16">
    <name type="scientific">Methylocaldum marinum</name>
    <dbReference type="NCBI Taxonomy" id="1432792"/>
    <lineage>
        <taxon>Bacteria</taxon>
        <taxon>Pseudomonadati</taxon>
        <taxon>Pseudomonadota</taxon>
        <taxon>Gammaproteobacteria</taxon>
        <taxon>Methylococcales</taxon>
        <taxon>Methylococcaceae</taxon>
        <taxon>Methylocaldum</taxon>
    </lineage>
</organism>